<gene>
    <name evidence="6" type="ORF">ENS29_09125</name>
</gene>
<evidence type="ECO:0000256" key="4">
    <source>
        <dbReference type="ARBA" id="ARBA00023136"/>
    </source>
</evidence>
<feature type="transmembrane region" description="Helical" evidence="5">
    <location>
        <begin position="61"/>
        <end position="84"/>
    </location>
</feature>
<accession>A0A7C4MML5</accession>
<feature type="transmembrane region" description="Helical" evidence="5">
    <location>
        <begin position="178"/>
        <end position="211"/>
    </location>
</feature>
<comment type="caution">
    <text evidence="6">The sequence shown here is derived from an EMBL/GenBank/DDBJ whole genome shotgun (WGS) entry which is preliminary data.</text>
</comment>
<evidence type="ECO:0000256" key="5">
    <source>
        <dbReference type="SAM" id="Phobius"/>
    </source>
</evidence>
<organism evidence="6">
    <name type="scientific">Desulfatirhabdium butyrativorans</name>
    <dbReference type="NCBI Taxonomy" id="340467"/>
    <lineage>
        <taxon>Bacteria</taxon>
        <taxon>Pseudomonadati</taxon>
        <taxon>Thermodesulfobacteriota</taxon>
        <taxon>Desulfobacteria</taxon>
        <taxon>Desulfobacterales</taxon>
        <taxon>Desulfatirhabdiaceae</taxon>
        <taxon>Desulfatirhabdium</taxon>
    </lineage>
</organism>
<evidence type="ECO:0008006" key="7">
    <source>
        <dbReference type="Google" id="ProtNLM"/>
    </source>
</evidence>
<protein>
    <recommendedName>
        <fullName evidence="7">EI24 domain-containing protein</fullName>
    </recommendedName>
</protein>
<feature type="transmembrane region" description="Helical" evidence="5">
    <location>
        <begin position="123"/>
        <end position="145"/>
    </location>
</feature>
<dbReference type="AlphaFoldDB" id="A0A7C4MML5"/>
<evidence type="ECO:0000313" key="6">
    <source>
        <dbReference type="EMBL" id="HGU33002.1"/>
    </source>
</evidence>
<proteinExistence type="predicted"/>
<comment type="subcellular location">
    <subcellularLocation>
        <location evidence="1">Membrane</location>
        <topology evidence="1">Multi-pass membrane protein</topology>
    </subcellularLocation>
</comment>
<sequence length="221" mass="24835">MYPFRKTWSSIRQANLFPTMLLCALLAGLVLIGAIWTITWITDRLVSLEKGWLDTLLNWVVALISGVAGWFVLPALTVLISSLFQESVIERVERVEYPKAVRNEGLGFWPELWHDLKFTAEAIGWNLLILPSYFLGIGFLVSILLNGYLLGREFFESAAGYHLGKAEARILGKQHRKAIYIGGLTITVLSLIPVINLFVPIVAIVWMVHLYHAIQSSGKAR</sequence>
<evidence type="ECO:0000256" key="1">
    <source>
        <dbReference type="ARBA" id="ARBA00004141"/>
    </source>
</evidence>
<keyword evidence="2 5" id="KW-0812">Transmembrane</keyword>
<name>A0A7C4MML5_9BACT</name>
<keyword evidence="3 5" id="KW-1133">Transmembrane helix</keyword>
<dbReference type="Pfam" id="PF07264">
    <property type="entry name" value="EI24"/>
    <property type="match status" value="1"/>
</dbReference>
<reference evidence="6" key="1">
    <citation type="journal article" date="2020" name="mSystems">
        <title>Genome- and Community-Level Interaction Insights into Carbon Utilization and Element Cycling Functions of Hydrothermarchaeota in Hydrothermal Sediment.</title>
        <authorList>
            <person name="Zhou Z."/>
            <person name="Liu Y."/>
            <person name="Xu W."/>
            <person name="Pan J."/>
            <person name="Luo Z.H."/>
            <person name="Li M."/>
        </authorList>
    </citation>
    <scope>NUCLEOTIDE SEQUENCE [LARGE SCALE GENOMIC DNA]</scope>
    <source>
        <strain evidence="6">SpSt-477</strain>
    </source>
</reference>
<feature type="transmembrane region" description="Helical" evidence="5">
    <location>
        <begin position="21"/>
        <end position="41"/>
    </location>
</feature>
<evidence type="ECO:0000256" key="2">
    <source>
        <dbReference type="ARBA" id="ARBA00022692"/>
    </source>
</evidence>
<evidence type="ECO:0000256" key="3">
    <source>
        <dbReference type="ARBA" id="ARBA00022989"/>
    </source>
</evidence>
<dbReference type="InterPro" id="IPR059112">
    <property type="entry name" value="CysZ/EI24"/>
</dbReference>
<keyword evidence="4 5" id="KW-0472">Membrane</keyword>
<dbReference type="EMBL" id="DSUH01000215">
    <property type="protein sequence ID" value="HGU33002.1"/>
    <property type="molecule type" value="Genomic_DNA"/>
</dbReference>